<protein>
    <submittedName>
        <fullName evidence="2">Innexin</fullName>
    </submittedName>
</protein>
<evidence type="ECO:0000313" key="1">
    <source>
        <dbReference type="Proteomes" id="UP000887580"/>
    </source>
</evidence>
<accession>A0AC35G2F7</accession>
<dbReference type="Proteomes" id="UP000887580">
    <property type="component" value="Unplaced"/>
</dbReference>
<proteinExistence type="predicted"/>
<organism evidence="1 2">
    <name type="scientific">Panagrolaimus sp. PS1159</name>
    <dbReference type="NCBI Taxonomy" id="55785"/>
    <lineage>
        <taxon>Eukaryota</taxon>
        <taxon>Metazoa</taxon>
        <taxon>Ecdysozoa</taxon>
        <taxon>Nematoda</taxon>
        <taxon>Chromadorea</taxon>
        <taxon>Rhabditida</taxon>
        <taxon>Tylenchina</taxon>
        <taxon>Panagrolaimomorpha</taxon>
        <taxon>Panagrolaimoidea</taxon>
        <taxon>Panagrolaimidae</taxon>
        <taxon>Panagrolaimus</taxon>
    </lineage>
</organism>
<reference evidence="2" key="1">
    <citation type="submission" date="2022-11" db="UniProtKB">
        <authorList>
            <consortium name="WormBaseParasite"/>
        </authorList>
    </citation>
    <scope>IDENTIFICATION</scope>
</reference>
<dbReference type="WBParaSite" id="PS1159_v2.g23265.t1">
    <property type="protein sequence ID" value="PS1159_v2.g23265.t1"/>
    <property type="gene ID" value="PS1159_v2.g23265"/>
</dbReference>
<sequence>MFPLPFKDFISLFKRPKCYLEDGIDRLSSWIASSFMLIFCTISTVGFNFGNHFECMIPGDYNSEWQKFMFAYCYVQPQFFAYDPNANNDENIRLPQIYYFSWLPYFFFGHALAFYLPKIVWKSFAGVICRLDLECILKEAKLINESKKDDEKKKRVATLVAYLTKTLRFSHEYASTYFLLSSTALFFLFKKFLYVFIAYTQFYAICYYIGQGNMYWGFEILSHSLQKNVYFPSKFFPLFTSCYAPVVNDGYYEKKAVSCIMGMNVIYEKLYVFTYFLLLGIIIASLLSAMYYTILFINPFRTSIIDNLLGFKQSIVPLEHVETFTRDYLGADGYLSILLIKYNFGDEVAQEILKELWNQTSSFTSSLKSKENSKLPLLTSTPNRYVPIPIFKSNGNNKGNNANSHRYSPIPSLKSNSDENNIINTKRYSPISRCMHEMGI</sequence>
<evidence type="ECO:0000313" key="2">
    <source>
        <dbReference type="WBParaSite" id="PS1159_v2.g23265.t1"/>
    </source>
</evidence>
<name>A0AC35G2F7_9BILA</name>